<feature type="domain" description="Sec20 C-terminal" evidence="12">
    <location>
        <begin position="67"/>
        <end position="157"/>
    </location>
</feature>
<dbReference type="PANTHER" id="PTHR12825">
    <property type="entry name" value="BNIP1-RELATED"/>
    <property type="match status" value="1"/>
</dbReference>
<dbReference type="Pfam" id="PF03908">
    <property type="entry name" value="Sec20"/>
    <property type="match status" value="1"/>
</dbReference>
<dbReference type="OrthoDB" id="46868at2759"/>
<dbReference type="InterPro" id="IPR005606">
    <property type="entry name" value="Sec20"/>
</dbReference>
<dbReference type="AlphaFoldDB" id="A0A1B9H3M8"/>
<evidence type="ECO:0000256" key="11">
    <source>
        <dbReference type="SAM" id="Phobius"/>
    </source>
</evidence>
<feature type="compositionally biased region" description="Basic and acidic residues" evidence="10">
    <location>
        <begin position="15"/>
        <end position="33"/>
    </location>
</feature>
<evidence type="ECO:0000256" key="5">
    <source>
        <dbReference type="ARBA" id="ARBA00022892"/>
    </source>
</evidence>
<evidence type="ECO:0000259" key="12">
    <source>
        <dbReference type="Pfam" id="PF03908"/>
    </source>
</evidence>
<feature type="region of interest" description="Disordered" evidence="10">
    <location>
        <begin position="1"/>
        <end position="63"/>
    </location>
</feature>
<dbReference type="EMBL" id="KI669492">
    <property type="protein sequence ID" value="OCF37881.1"/>
    <property type="molecule type" value="Genomic_DNA"/>
</dbReference>
<dbReference type="GO" id="GO:0005484">
    <property type="term" value="F:SNAP receptor activity"/>
    <property type="evidence" value="ECO:0007669"/>
    <property type="project" value="InterPro"/>
</dbReference>
<evidence type="ECO:0000256" key="6">
    <source>
        <dbReference type="ARBA" id="ARBA00022989"/>
    </source>
</evidence>
<dbReference type="GO" id="GO:0006890">
    <property type="term" value="P:retrograde vesicle-mediated transport, Golgi to endoplasmic reticulum"/>
    <property type="evidence" value="ECO:0007669"/>
    <property type="project" value="InterPro"/>
</dbReference>
<evidence type="ECO:0000256" key="2">
    <source>
        <dbReference type="ARBA" id="ARBA00022448"/>
    </source>
</evidence>
<keyword evidence="2" id="KW-0813">Transport</keyword>
<keyword evidence="14" id="KW-1185">Reference proteome</keyword>
<dbReference type="GO" id="GO:0031201">
    <property type="term" value="C:SNARE complex"/>
    <property type="evidence" value="ECO:0007669"/>
    <property type="project" value="TreeGrafter"/>
</dbReference>
<dbReference type="Proteomes" id="UP000092666">
    <property type="component" value="Unassembled WGS sequence"/>
</dbReference>
<gene>
    <name evidence="13" type="ORF">I316_00105</name>
</gene>
<comment type="subcellular location">
    <subcellularLocation>
        <location evidence="1">Endoplasmic reticulum membrane</location>
        <topology evidence="1">Single-pass type IV membrane protein</topology>
    </subcellularLocation>
</comment>
<keyword evidence="5" id="KW-0931">ER-Golgi transport</keyword>
<feature type="region of interest" description="Disordered" evidence="10">
    <location>
        <begin position="223"/>
        <end position="262"/>
    </location>
</feature>
<evidence type="ECO:0000256" key="9">
    <source>
        <dbReference type="ARBA" id="ARBA00037934"/>
    </source>
</evidence>
<comment type="similarity">
    <text evidence="9">Belongs to the SEC20 family.</text>
</comment>
<dbReference type="GO" id="GO:0005789">
    <property type="term" value="C:endoplasmic reticulum membrane"/>
    <property type="evidence" value="ECO:0007669"/>
    <property type="project" value="UniProtKB-SubCell"/>
</dbReference>
<dbReference type="InterPro" id="IPR056173">
    <property type="entry name" value="Sec20_C"/>
</dbReference>
<keyword evidence="4" id="KW-0256">Endoplasmic reticulum</keyword>
<evidence type="ECO:0000256" key="3">
    <source>
        <dbReference type="ARBA" id="ARBA00022692"/>
    </source>
</evidence>
<keyword evidence="6 11" id="KW-1133">Transmembrane helix</keyword>
<reference evidence="13 14" key="1">
    <citation type="submission" date="2013-07" db="EMBL/GenBank/DDBJ databases">
        <title>The Genome Sequence of Cryptococcus heveanensis BCC8398.</title>
        <authorList>
            <consortium name="The Broad Institute Genome Sequencing Platform"/>
            <person name="Cuomo C."/>
            <person name="Litvintseva A."/>
            <person name="Chen Y."/>
            <person name="Heitman J."/>
            <person name="Sun S."/>
            <person name="Springer D."/>
            <person name="Dromer F."/>
            <person name="Young S.K."/>
            <person name="Zeng Q."/>
            <person name="Gargeya S."/>
            <person name="Fitzgerald M."/>
            <person name="Abouelleil A."/>
            <person name="Alvarado L."/>
            <person name="Berlin A.M."/>
            <person name="Chapman S.B."/>
            <person name="Dewar J."/>
            <person name="Goldberg J."/>
            <person name="Griggs A."/>
            <person name="Gujja S."/>
            <person name="Hansen M."/>
            <person name="Howarth C."/>
            <person name="Imamovic A."/>
            <person name="Larimer J."/>
            <person name="McCowan C."/>
            <person name="Murphy C."/>
            <person name="Pearson M."/>
            <person name="Priest M."/>
            <person name="Roberts A."/>
            <person name="Saif S."/>
            <person name="Shea T."/>
            <person name="Sykes S."/>
            <person name="Wortman J."/>
            <person name="Nusbaum C."/>
            <person name="Birren B."/>
        </authorList>
    </citation>
    <scope>NUCLEOTIDE SEQUENCE [LARGE SCALE GENOMIC DNA]</scope>
    <source>
        <strain evidence="13 14">BCC8398</strain>
    </source>
</reference>
<evidence type="ECO:0000256" key="4">
    <source>
        <dbReference type="ARBA" id="ARBA00022824"/>
    </source>
</evidence>
<evidence type="ECO:0000256" key="8">
    <source>
        <dbReference type="ARBA" id="ARBA00023136"/>
    </source>
</evidence>
<keyword evidence="3 11" id="KW-0812">Transmembrane</keyword>
<proteinExistence type="inferred from homology"/>
<evidence type="ECO:0000256" key="10">
    <source>
        <dbReference type="SAM" id="MobiDB-lite"/>
    </source>
</evidence>
<feature type="compositionally biased region" description="Polar residues" evidence="10">
    <location>
        <begin position="223"/>
        <end position="246"/>
    </location>
</feature>
<evidence type="ECO:0000256" key="7">
    <source>
        <dbReference type="ARBA" id="ARBA00023054"/>
    </source>
</evidence>
<dbReference type="PANTHER" id="PTHR12825:SF0">
    <property type="entry name" value="VESICLE TRANSPORT PROTEIN SEC20"/>
    <property type="match status" value="1"/>
</dbReference>
<evidence type="ECO:0000256" key="1">
    <source>
        <dbReference type="ARBA" id="ARBA00004163"/>
    </source>
</evidence>
<protein>
    <recommendedName>
        <fullName evidence="12">Sec20 C-terminal domain-containing protein</fullName>
    </recommendedName>
</protein>
<feature type="transmembrane region" description="Helical" evidence="11">
    <location>
        <begin position="136"/>
        <end position="153"/>
    </location>
</feature>
<accession>A0A1B9H3M8</accession>
<organism evidence="13 14">
    <name type="scientific">Kwoniella heveanensis BCC8398</name>
    <dbReference type="NCBI Taxonomy" id="1296120"/>
    <lineage>
        <taxon>Eukaryota</taxon>
        <taxon>Fungi</taxon>
        <taxon>Dikarya</taxon>
        <taxon>Basidiomycota</taxon>
        <taxon>Agaricomycotina</taxon>
        <taxon>Tremellomycetes</taxon>
        <taxon>Tremellales</taxon>
        <taxon>Cryptococcaceae</taxon>
        <taxon>Kwoniella</taxon>
    </lineage>
</organism>
<evidence type="ECO:0000313" key="14">
    <source>
        <dbReference type="Proteomes" id="UP000092666"/>
    </source>
</evidence>
<dbReference type="STRING" id="1296120.A0A1B9H3M8"/>
<keyword evidence="8 11" id="KW-0472">Membrane</keyword>
<reference evidence="14" key="2">
    <citation type="submission" date="2013-12" db="EMBL/GenBank/DDBJ databases">
        <title>Evolution of pathogenesis and genome organization in the Tremellales.</title>
        <authorList>
            <person name="Cuomo C."/>
            <person name="Litvintseva A."/>
            <person name="Heitman J."/>
            <person name="Chen Y."/>
            <person name="Sun S."/>
            <person name="Springer D."/>
            <person name="Dromer F."/>
            <person name="Young S."/>
            <person name="Zeng Q."/>
            <person name="Chapman S."/>
            <person name="Gujja S."/>
            <person name="Saif S."/>
            <person name="Birren B."/>
        </authorList>
    </citation>
    <scope>NUCLEOTIDE SEQUENCE [LARGE SCALE GENOMIC DNA]</scope>
    <source>
        <strain evidence="14">BCC8398</strain>
    </source>
</reference>
<name>A0A1B9H3M8_9TREE</name>
<sequence length="327" mass="35454">MIESKRNIVSHRSRAHELSERNRRYELDSKLDTENGDGEGSSSSKRDTRARSAAEFGMGGDDELQTKTNEVTTALRRTTALMQTELERSVLSVQMLDSSTQTLLSTTTLYDNYTSLLAKSGQLVKIIEKADTIDRLIIFAALLFFLLVVAFIVKRRVIDRTLGVVVGGVGRGVGWYLFGTGKLVRLAFGGGGGGRGRGAGGRGTGGREMAGLAQEGVGVGSAQLDQSGTNCHPNIGSDSAITPQTEQQAQAQAQAERKQGQYEQDTIIGVDLGPGHIPHKDYTYDARNNVRGSGEVEVIADDVADRIRPTWVEQVDERAQGRNRDEL</sequence>
<keyword evidence="7" id="KW-0175">Coiled coil</keyword>
<evidence type="ECO:0000313" key="13">
    <source>
        <dbReference type="EMBL" id="OCF37881.1"/>
    </source>
</evidence>